<proteinExistence type="predicted"/>
<protein>
    <submittedName>
        <fullName evidence="2">Uncharacterized protein</fullName>
    </submittedName>
</protein>
<feature type="signal peptide" evidence="1">
    <location>
        <begin position="1"/>
        <end position="17"/>
    </location>
</feature>
<organism evidence="2 3">
    <name type="scientific">Aspergillus heteromorphus CBS 117.55</name>
    <dbReference type="NCBI Taxonomy" id="1448321"/>
    <lineage>
        <taxon>Eukaryota</taxon>
        <taxon>Fungi</taxon>
        <taxon>Dikarya</taxon>
        <taxon>Ascomycota</taxon>
        <taxon>Pezizomycotina</taxon>
        <taxon>Eurotiomycetes</taxon>
        <taxon>Eurotiomycetidae</taxon>
        <taxon>Eurotiales</taxon>
        <taxon>Aspergillaceae</taxon>
        <taxon>Aspergillus</taxon>
        <taxon>Aspergillus subgen. Circumdati</taxon>
    </lineage>
</organism>
<keyword evidence="1" id="KW-0732">Signal</keyword>
<dbReference type="GeneID" id="37066327"/>
<gene>
    <name evidence="2" type="ORF">BO70DRAFT_365526</name>
</gene>
<keyword evidence="3" id="KW-1185">Reference proteome</keyword>
<feature type="chain" id="PRO_5016336655" evidence="1">
    <location>
        <begin position="18"/>
        <end position="61"/>
    </location>
</feature>
<dbReference type="EMBL" id="MSFL01000031">
    <property type="protein sequence ID" value="PWY70219.1"/>
    <property type="molecule type" value="Genomic_DNA"/>
</dbReference>
<dbReference type="OrthoDB" id="10405370at2759"/>
<comment type="caution">
    <text evidence="2">The sequence shown here is derived from an EMBL/GenBank/DDBJ whole genome shotgun (WGS) entry which is preliminary data.</text>
</comment>
<accession>A0A317VA48</accession>
<dbReference type="RefSeq" id="XP_025395819.1">
    <property type="nucleotide sequence ID" value="XM_025544090.1"/>
</dbReference>
<evidence type="ECO:0000256" key="1">
    <source>
        <dbReference type="SAM" id="SignalP"/>
    </source>
</evidence>
<evidence type="ECO:0000313" key="2">
    <source>
        <dbReference type="EMBL" id="PWY70219.1"/>
    </source>
</evidence>
<evidence type="ECO:0000313" key="3">
    <source>
        <dbReference type="Proteomes" id="UP000247233"/>
    </source>
</evidence>
<reference evidence="2 3" key="1">
    <citation type="submission" date="2016-12" db="EMBL/GenBank/DDBJ databases">
        <title>The genomes of Aspergillus section Nigri reveals drivers in fungal speciation.</title>
        <authorList>
            <consortium name="DOE Joint Genome Institute"/>
            <person name="Vesth T.C."/>
            <person name="Nybo J."/>
            <person name="Theobald S."/>
            <person name="Brandl J."/>
            <person name="Frisvad J.C."/>
            <person name="Nielsen K.F."/>
            <person name="Lyhne E.K."/>
            <person name="Kogle M.E."/>
            <person name="Kuo A."/>
            <person name="Riley R."/>
            <person name="Clum A."/>
            <person name="Nolan M."/>
            <person name="Lipzen A."/>
            <person name="Salamov A."/>
            <person name="Henrissat B."/>
            <person name="Wiebenga A."/>
            <person name="De Vries R.P."/>
            <person name="Grigoriev I.V."/>
            <person name="Mortensen U.H."/>
            <person name="Andersen M.R."/>
            <person name="Baker S.E."/>
        </authorList>
    </citation>
    <scope>NUCLEOTIDE SEQUENCE [LARGE SCALE GENOMIC DNA]</scope>
    <source>
        <strain evidence="2 3">CBS 117.55</strain>
    </source>
</reference>
<dbReference type="AlphaFoldDB" id="A0A317VA48"/>
<dbReference type="VEuPathDB" id="FungiDB:BO70DRAFT_365526"/>
<name>A0A317VA48_9EURO</name>
<sequence>MMISVMIVSWFGISIEACLVCNPSSVQSNSEPAVSTGHKRFSPVQSHGLISNEFDLSLDFL</sequence>
<dbReference type="Proteomes" id="UP000247233">
    <property type="component" value="Unassembled WGS sequence"/>
</dbReference>